<dbReference type="EMBL" id="JACAZH010000015">
    <property type="protein sequence ID" value="KAF7349652.1"/>
    <property type="molecule type" value="Genomic_DNA"/>
</dbReference>
<feature type="region of interest" description="Disordered" evidence="1">
    <location>
        <begin position="840"/>
        <end position="859"/>
    </location>
</feature>
<dbReference type="Proteomes" id="UP000623467">
    <property type="component" value="Unassembled WGS sequence"/>
</dbReference>
<feature type="compositionally biased region" description="Basic residues" evidence="1">
    <location>
        <begin position="636"/>
        <end position="645"/>
    </location>
</feature>
<evidence type="ECO:0000256" key="1">
    <source>
        <dbReference type="SAM" id="MobiDB-lite"/>
    </source>
</evidence>
<dbReference type="Gene3D" id="3.30.40.10">
    <property type="entry name" value="Zinc/RING finger domain, C3HC4 (zinc finger)"/>
    <property type="match status" value="1"/>
</dbReference>
<gene>
    <name evidence="2" type="ORF">MSAN_01691600</name>
</gene>
<accession>A0A8H6XYX7</accession>
<reference evidence="2" key="1">
    <citation type="submission" date="2020-05" db="EMBL/GenBank/DDBJ databases">
        <title>Mycena genomes resolve the evolution of fungal bioluminescence.</title>
        <authorList>
            <person name="Tsai I.J."/>
        </authorList>
    </citation>
    <scope>NUCLEOTIDE SEQUENCE</scope>
    <source>
        <strain evidence="2">160909Yilan</strain>
    </source>
</reference>
<dbReference type="OrthoDB" id="2910749at2759"/>
<organism evidence="2 3">
    <name type="scientific">Mycena sanguinolenta</name>
    <dbReference type="NCBI Taxonomy" id="230812"/>
    <lineage>
        <taxon>Eukaryota</taxon>
        <taxon>Fungi</taxon>
        <taxon>Dikarya</taxon>
        <taxon>Basidiomycota</taxon>
        <taxon>Agaricomycotina</taxon>
        <taxon>Agaricomycetes</taxon>
        <taxon>Agaricomycetidae</taxon>
        <taxon>Agaricales</taxon>
        <taxon>Marasmiineae</taxon>
        <taxon>Mycenaceae</taxon>
        <taxon>Mycena</taxon>
    </lineage>
</organism>
<sequence>MVSSPLAMSNVPCIRTELHLHSSVTGWTTLVSELNSAGAIVCFICRDGGNIIICGEAGCEMGICTRCLGDPTPALLDLPFKCIICHRDAEFNRQKHEGNNYHPQPYEGFVGRTDGGKILFTGGIPSRSIRKLAVPQATLLLVYTLTGFPLSTTPVWMLAHFLEMAQPHNYAYLQITFDLATKRGIAALEAANRALMQSLKPGGKLESIKRIFVLVVSHTVPGTGDLHYTANNKASAPCAEVMDLLLPSSLLVEFCSSSRKASGHFLTFLLPAKVKVWYNNNIALFRSVNDQTTKGFTGKVKLKRWDAKSVAREDHQERYDEIKKKLQEEGVEWNVLHRQTMAKLWEELDANEQQECEAKAVSRNTGIVKEDDKRKLAHIHADKEVIAFVKKMHDTFGVRILCFAAWTNPDGKAETSVHETTMASPRFSQQFPRWKTMKALPRAFMDYSELFADSVGEESDEGEEKPQNLNKAKYPWAVLDSVHAEDGDETPEYPILPEIPKGTGQEWVGGAKILIHEFVKTVYRIDTGSSLPPWGAMATPDGAWELIKDSYLPKDRGLRDPSRMVKAEVNDLYMHWFKRQEDGKTPLKFKVAEAKKKQEEDRQVKLQALKRKKQDYIEVEEENETHSDDNGLAKTPPKKKTKKSSFSKSNPASKAQKQHSPIWSSWEIEDVDIGPEFFDVENNSGHLSNWQAVVEWMGQNPHIATNGSDLSHTQVSEVLLVIGLTHRVAKACATADPDSPWHKVPFEISDLEKIEVAISNMLMQAKSLRKFGVSTHIHCGIENSWKKVCLEVGLADTDINAFGKGWKAFVEVYATVDVALMRSGKTPQLRAPDLLPDALDGWSHAPEPDGNLRPDNETNWQKTMGGVCKRIVSEIKAASAKQTLDILGQE</sequence>
<feature type="compositionally biased region" description="Basic and acidic residues" evidence="1">
    <location>
        <begin position="846"/>
        <end position="856"/>
    </location>
</feature>
<dbReference type="InterPro" id="IPR013083">
    <property type="entry name" value="Znf_RING/FYVE/PHD"/>
</dbReference>
<feature type="region of interest" description="Disordered" evidence="1">
    <location>
        <begin position="617"/>
        <end position="661"/>
    </location>
</feature>
<name>A0A8H6XYX7_9AGAR</name>
<protein>
    <submittedName>
        <fullName evidence="2">Uncharacterized protein</fullName>
    </submittedName>
</protein>
<dbReference type="AlphaFoldDB" id="A0A8H6XYX7"/>
<evidence type="ECO:0000313" key="3">
    <source>
        <dbReference type="Proteomes" id="UP000623467"/>
    </source>
</evidence>
<comment type="caution">
    <text evidence="2">The sequence shown here is derived from an EMBL/GenBank/DDBJ whole genome shotgun (WGS) entry which is preliminary data.</text>
</comment>
<feature type="compositionally biased region" description="Polar residues" evidence="1">
    <location>
        <begin position="650"/>
        <end position="661"/>
    </location>
</feature>
<dbReference type="SUPFAM" id="SSF57903">
    <property type="entry name" value="FYVE/PHD zinc finger"/>
    <property type="match status" value="1"/>
</dbReference>
<proteinExistence type="predicted"/>
<dbReference type="InterPro" id="IPR011011">
    <property type="entry name" value="Znf_FYVE_PHD"/>
</dbReference>
<keyword evidence="3" id="KW-1185">Reference proteome</keyword>
<evidence type="ECO:0000313" key="2">
    <source>
        <dbReference type="EMBL" id="KAF7349652.1"/>
    </source>
</evidence>